<organism evidence="1 2">
    <name type="scientific">Lacihabitans soyangensis</name>
    <dbReference type="NCBI Taxonomy" id="869394"/>
    <lineage>
        <taxon>Bacteria</taxon>
        <taxon>Pseudomonadati</taxon>
        <taxon>Bacteroidota</taxon>
        <taxon>Cytophagia</taxon>
        <taxon>Cytophagales</taxon>
        <taxon>Leadbetterellaceae</taxon>
        <taxon>Lacihabitans</taxon>
    </lineage>
</organism>
<dbReference type="Gene3D" id="3.40.50.300">
    <property type="entry name" value="P-loop containing nucleotide triphosphate hydrolases"/>
    <property type="match status" value="1"/>
</dbReference>
<dbReference type="Proteomes" id="UP001204144">
    <property type="component" value="Unassembled WGS sequence"/>
</dbReference>
<gene>
    <name evidence="1" type="ORF">EGI31_18595</name>
</gene>
<accession>A0AAE3KUI2</accession>
<protein>
    <recommendedName>
        <fullName evidence="3">Phage terminase large subunit N-terminal domain-containing protein</fullName>
    </recommendedName>
</protein>
<comment type="caution">
    <text evidence="1">The sequence shown here is derived from an EMBL/GenBank/DDBJ whole genome shotgun (WGS) entry which is preliminary data.</text>
</comment>
<name>A0AAE3KUI2_9BACT</name>
<evidence type="ECO:0000313" key="1">
    <source>
        <dbReference type="EMBL" id="MCP9764949.1"/>
    </source>
</evidence>
<dbReference type="EMBL" id="RJUF01000178">
    <property type="protein sequence ID" value="MCP9764949.1"/>
    <property type="molecule type" value="Genomic_DNA"/>
</dbReference>
<sequence length="524" mass="61314">MSKVVTIKLNPKQAKFLKSRARRKSFIGGRGSGKSMTMGFQIKKLFPIFPRATWVIAGLTYVAIDSIVIPNVREALEKCGVFEYDKKLRPYGVYVIGVQPPDGWAKPYKQPGKRLYQYCITFINGFTLRLVSQDNKETHRGLSINGLLVDESATISFEFIQTVLIPAFRGNTLAPYENHYWNYGFFDFSSASWTIAGNWIYDTEEKYLEMCKERKVMYQKHGEQWLIDNVPEFLFLESTYEDNQAFLPAKYGQMQRETLDIWKYNVEVMNQRVLKLPNQYYHALSESNFYFKSYDYHPRESGVLEYTHNDYHRDKPLLISLDFNADIVWCLVCQQFGNEFRIIQSEFKKPAVTKVEQESNILIQLAEWFCKAYDGHSIMEVYVFGDPNGNSTSASTDKSNRPFFDRFCEILIKKDWKVFRKELTSYPKTKDRYDLMNMMLAGSHDKAPKVRINKNTNKSFIIALQNTLVTTDKLFKKDKSSERNARFREYATDPTDAFDYIIWSLFSHYINRGQYMSETGVVVR</sequence>
<evidence type="ECO:0000313" key="2">
    <source>
        <dbReference type="Proteomes" id="UP001204144"/>
    </source>
</evidence>
<dbReference type="AlphaFoldDB" id="A0AAE3KUI2"/>
<reference evidence="1 2" key="1">
    <citation type="submission" date="2018-11" db="EMBL/GenBank/DDBJ databases">
        <title>Novel bacteria species description.</title>
        <authorList>
            <person name="Han J.-H."/>
        </authorList>
    </citation>
    <scope>NUCLEOTIDE SEQUENCE [LARGE SCALE GENOMIC DNA]</scope>
    <source>
        <strain evidence="1 2">KCTC23259</strain>
    </source>
</reference>
<dbReference type="InterPro" id="IPR027417">
    <property type="entry name" value="P-loop_NTPase"/>
</dbReference>
<proteinExistence type="predicted"/>
<evidence type="ECO:0008006" key="3">
    <source>
        <dbReference type="Google" id="ProtNLM"/>
    </source>
</evidence>
<keyword evidence="2" id="KW-1185">Reference proteome</keyword>
<dbReference type="RefSeq" id="WP_255038636.1">
    <property type="nucleotide sequence ID" value="NZ_RJUF01000178.1"/>
</dbReference>